<dbReference type="CDD" id="cd00565">
    <property type="entry name" value="Ubl_ThiS"/>
    <property type="match status" value="1"/>
</dbReference>
<name>A0A5C5UG62_9CORY</name>
<evidence type="ECO:0000313" key="1">
    <source>
        <dbReference type="EMBL" id="TWT24542.1"/>
    </source>
</evidence>
<dbReference type="NCBIfam" id="TIGR01683">
    <property type="entry name" value="thiS"/>
    <property type="match status" value="1"/>
</dbReference>
<dbReference type="OrthoDB" id="163636at2"/>
<gene>
    <name evidence="1" type="primary">thiS</name>
    <name evidence="1" type="ORF">FRX94_07995</name>
</gene>
<evidence type="ECO:0000313" key="2">
    <source>
        <dbReference type="Proteomes" id="UP000320791"/>
    </source>
</evidence>
<dbReference type="InterPro" id="IPR016155">
    <property type="entry name" value="Mopterin_synth/thiamin_S_b"/>
</dbReference>
<dbReference type="InterPro" id="IPR010035">
    <property type="entry name" value="Thi_S"/>
</dbReference>
<dbReference type="Proteomes" id="UP000320791">
    <property type="component" value="Unassembled WGS sequence"/>
</dbReference>
<dbReference type="InterPro" id="IPR012675">
    <property type="entry name" value="Beta-grasp_dom_sf"/>
</dbReference>
<dbReference type="InterPro" id="IPR003749">
    <property type="entry name" value="ThiS/MoaD-like"/>
</dbReference>
<organism evidence="1 2">
    <name type="scientific">Corynebacterium canis</name>
    <dbReference type="NCBI Taxonomy" id="679663"/>
    <lineage>
        <taxon>Bacteria</taxon>
        <taxon>Bacillati</taxon>
        <taxon>Actinomycetota</taxon>
        <taxon>Actinomycetes</taxon>
        <taxon>Mycobacteriales</taxon>
        <taxon>Corynebacteriaceae</taxon>
        <taxon>Corynebacterium</taxon>
    </lineage>
</organism>
<dbReference type="EMBL" id="VOHM01000016">
    <property type="protein sequence ID" value="TWT24542.1"/>
    <property type="molecule type" value="Genomic_DNA"/>
</dbReference>
<reference evidence="1 2" key="1">
    <citation type="submission" date="2019-08" db="EMBL/GenBank/DDBJ databases">
        <authorList>
            <person name="Lei W."/>
        </authorList>
    </citation>
    <scope>NUCLEOTIDE SEQUENCE [LARGE SCALE GENOMIC DNA]</scope>
    <source>
        <strain evidence="1 2">CCUG 58627</strain>
    </source>
</reference>
<keyword evidence="2" id="KW-1185">Reference proteome</keyword>
<proteinExistence type="predicted"/>
<protein>
    <submittedName>
        <fullName evidence="1">Sulfur carrier protein ThiS</fullName>
    </submittedName>
</protein>
<dbReference type="SUPFAM" id="SSF54285">
    <property type="entry name" value="MoaD/ThiS"/>
    <property type="match status" value="1"/>
</dbReference>
<dbReference type="Pfam" id="PF02597">
    <property type="entry name" value="ThiS"/>
    <property type="match status" value="1"/>
</dbReference>
<sequence length="67" mass="7206">MDVELNGERRAVGEATSVRELVVELVGQERGVAVALDGTVFPRDRWDESLGELTPRAIDVLTAVQGG</sequence>
<accession>A0A5C5UG62</accession>
<dbReference type="AlphaFoldDB" id="A0A5C5UG62"/>
<dbReference type="Gene3D" id="3.10.20.30">
    <property type="match status" value="1"/>
</dbReference>
<comment type="caution">
    <text evidence="1">The sequence shown here is derived from an EMBL/GenBank/DDBJ whole genome shotgun (WGS) entry which is preliminary data.</text>
</comment>